<evidence type="ECO:0000256" key="4">
    <source>
        <dbReference type="ARBA" id="ARBA00022692"/>
    </source>
</evidence>
<keyword evidence="12" id="KW-1185">Reference proteome</keyword>
<dbReference type="Pfam" id="PF00528">
    <property type="entry name" value="BPD_transp_1"/>
    <property type="match status" value="1"/>
</dbReference>
<keyword evidence="4 7" id="KW-0812">Transmembrane</keyword>
<dbReference type="AlphaFoldDB" id="A0A1I0AHN2"/>
<feature type="transmembrane region" description="Helical" evidence="7">
    <location>
        <begin position="113"/>
        <end position="133"/>
    </location>
</feature>
<dbReference type="PROSITE" id="PS50928">
    <property type="entry name" value="ABC_TM1"/>
    <property type="match status" value="1"/>
</dbReference>
<dbReference type="InterPro" id="IPR035906">
    <property type="entry name" value="MetI-like_sf"/>
</dbReference>
<evidence type="ECO:0000313" key="9">
    <source>
        <dbReference type="EMBL" id="SDF43141.1"/>
    </source>
</evidence>
<name>A0A1I0AHN2_9FIRM</name>
<keyword evidence="5 7" id="KW-1133">Transmembrane helix</keyword>
<dbReference type="EMBL" id="FOHG01000012">
    <property type="protein sequence ID" value="SES93190.1"/>
    <property type="molecule type" value="Genomic_DNA"/>
</dbReference>
<feature type="transmembrane region" description="Helical" evidence="7">
    <location>
        <begin position="79"/>
        <end position="101"/>
    </location>
</feature>
<dbReference type="GO" id="GO:0005886">
    <property type="term" value="C:plasma membrane"/>
    <property type="evidence" value="ECO:0007669"/>
    <property type="project" value="UniProtKB-SubCell"/>
</dbReference>
<evidence type="ECO:0000256" key="7">
    <source>
        <dbReference type="RuleBase" id="RU363032"/>
    </source>
</evidence>
<dbReference type="Proteomes" id="UP000199519">
    <property type="component" value="Unassembled WGS sequence"/>
</dbReference>
<dbReference type="SUPFAM" id="SSF161098">
    <property type="entry name" value="MetI-like"/>
    <property type="match status" value="1"/>
</dbReference>
<dbReference type="CDD" id="cd06261">
    <property type="entry name" value="TM_PBP2"/>
    <property type="match status" value="1"/>
</dbReference>
<sequence>MKKKNNYSIDKEKSFWGLIFVIPSLIFFAFFSFYPILNAIYMSLFKKNLLSLRPATFVGIKNYLYLFNSRQFIQSVKNSAIFSVSTFLLLVIFSLFFAVLITNIKRFQKFFQMLFYSPAVLSSVVAAVIWLFIFDPRGLANQGLNFIASTRGVDYKWLASTNMLRLATVVVYFWKYVGYFTIIFIAGIGSIPSSLYEASKIDGATPLQEFFYITLPLLKPTTLLVSIMAMVRCLKTFSTQYLFTTAGAPSRPINVMTLNIYNTAIQDHRIGLASAMSILLFLVLIFFAWFQLKVSKSDEVSYQ</sequence>
<dbReference type="InterPro" id="IPR000515">
    <property type="entry name" value="MetI-like"/>
</dbReference>
<proteinExistence type="inferred from homology"/>
<comment type="similarity">
    <text evidence="7">Belongs to the binding-protein-dependent transport system permease family.</text>
</comment>
<dbReference type="RefSeq" id="WP_089720001.1">
    <property type="nucleotide sequence ID" value="NZ_FNBJ01000012.1"/>
</dbReference>
<evidence type="ECO:0000256" key="6">
    <source>
        <dbReference type="ARBA" id="ARBA00023136"/>
    </source>
</evidence>
<protein>
    <submittedName>
        <fullName evidence="10">ABC-type sugar transport system, permease component</fullName>
    </submittedName>
</protein>
<dbReference type="Gene3D" id="1.10.3720.10">
    <property type="entry name" value="MetI-like"/>
    <property type="match status" value="1"/>
</dbReference>
<dbReference type="Proteomes" id="UP000198612">
    <property type="component" value="Unassembled WGS sequence"/>
</dbReference>
<feature type="transmembrane region" description="Helical" evidence="7">
    <location>
        <begin position="210"/>
        <end position="231"/>
    </location>
</feature>
<dbReference type="GO" id="GO:0055085">
    <property type="term" value="P:transmembrane transport"/>
    <property type="evidence" value="ECO:0007669"/>
    <property type="project" value="InterPro"/>
</dbReference>
<keyword evidence="10" id="KW-0762">Sugar transport</keyword>
<evidence type="ECO:0000259" key="8">
    <source>
        <dbReference type="PROSITE" id="PS50928"/>
    </source>
</evidence>
<gene>
    <name evidence="9" type="ORF">SAMN04488598_11216</name>
    <name evidence="10" type="ORF">SAMN04515652_11216</name>
</gene>
<keyword evidence="3" id="KW-1003">Cell membrane</keyword>
<dbReference type="PANTHER" id="PTHR30193:SF37">
    <property type="entry name" value="INNER MEMBRANE ABC TRANSPORTER PERMEASE PROTEIN YCJO"/>
    <property type="match status" value="1"/>
</dbReference>
<organism evidence="10 11">
    <name type="scientific">Halanaerobium congolense</name>
    <dbReference type="NCBI Taxonomy" id="54121"/>
    <lineage>
        <taxon>Bacteria</taxon>
        <taxon>Bacillati</taxon>
        <taxon>Bacillota</taxon>
        <taxon>Clostridia</taxon>
        <taxon>Halanaerobiales</taxon>
        <taxon>Halanaerobiaceae</taxon>
        <taxon>Halanaerobium</taxon>
    </lineage>
</organism>
<feature type="domain" description="ABC transmembrane type-1" evidence="8">
    <location>
        <begin position="76"/>
        <end position="291"/>
    </location>
</feature>
<evidence type="ECO:0000256" key="2">
    <source>
        <dbReference type="ARBA" id="ARBA00022448"/>
    </source>
</evidence>
<evidence type="ECO:0000313" key="10">
    <source>
        <dbReference type="EMBL" id="SES93190.1"/>
    </source>
</evidence>
<dbReference type="EMBL" id="FNBJ01000012">
    <property type="protein sequence ID" value="SDF43141.1"/>
    <property type="molecule type" value="Genomic_DNA"/>
</dbReference>
<evidence type="ECO:0000256" key="3">
    <source>
        <dbReference type="ARBA" id="ARBA00022475"/>
    </source>
</evidence>
<dbReference type="InterPro" id="IPR051393">
    <property type="entry name" value="ABC_transporter_permease"/>
</dbReference>
<reference evidence="11 12" key="1">
    <citation type="submission" date="2016-10" db="EMBL/GenBank/DDBJ databases">
        <authorList>
            <person name="Varghese N."/>
            <person name="Submissions S."/>
        </authorList>
    </citation>
    <scope>NUCLEOTIDE SEQUENCE [LARGE SCALE GENOMIC DNA]</scope>
    <source>
        <strain evidence="9 12">WG2</strain>
        <strain evidence="10 11">WG5</strain>
    </source>
</reference>
<accession>A0A1I0AHN2</accession>
<feature type="transmembrane region" description="Helical" evidence="7">
    <location>
        <begin position="15"/>
        <end position="37"/>
    </location>
</feature>
<dbReference type="PANTHER" id="PTHR30193">
    <property type="entry name" value="ABC TRANSPORTER PERMEASE PROTEIN"/>
    <property type="match status" value="1"/>
</dbReference>
<feature type="transmembrane region" description="Helical" evidence="7">
    <location>
        <begin position="270"/>
        <end position="290"/>
    </location>
</feature>
<evidence type="ECO:0000256" key="1">
    <source>
        <dbReference type="ARBA" id="ARBA00004651"/>
    </source>
</evidence>
<keyword evidence="2 7" id="KW-0813">Transport</keyword>
<evidence type="ECO:0000313" key="12">
    <source>
        <dbReference type="Proteomes" id="UP000199519"/>
    </source>
</evidence>
<feature type="transmembrane region" description="Helical" evidence="7">
    <location>
        <begin position="176"/>
        <end position="198"/>
    </location>
</feature>
<evidence type="ECO:0000313" key="11">
    <source>
        <dbReference type="Proteomes" id="UP000198612"/>
    </source>
</evidence>
<comment type="subcellular location">
    <subcellularLocation>
        <location evidence="1 7">Cell membrane</location>
        <topology evidence="1 7">Multi-pass membrane protein</topology>
    </subcellularLocation>
</comment>
<evidence type="ECO:0000256" key="5">
    <source>
        <dbReference type="ARBA" id="ARBA00022989"/>
    </source>
</evidence>
<keyword evidence="6 7" id="KW-0472">Membrane</keyword>